<comment type="subcellular location">
    <subcellularLocation>
        <location evidence="1">Cytoplasm</location>
    </subcellularLocation>
</comment>
<organism evidence="6 7">
    <name type="scientific">Metschnikowia aff. pulcherrima</name>
    <dbReference type="NCBI Taxonomy" id="2163413"/>
    <lineage>
        <taxon>Eukaryota</taxon>
        <taxon>Fungi</taxon>
        <taxon>Dikarya</taxon>
        <taxon>Ascomycota</taxon>
        <taxon>Saccharomycotina</taxon>
        <taxon>Pichiomycetes</taxon>
        <taxon>Metschnikowiaceae</taxon>
        <taxon>Metschnikowia</taxon>
    </lineage>
</organism>
<dbReference type="AlphaFoldDB" id="A0A4P6XMG4"/>
<evidence type="ECO:0000256" key="1">
    <source>
        <dbReference type="ARBA" id="ARBA00004496"/>
    </source>
</evidence>
<keyword evidence="6" id="KW-0808">Transferase</keyword>
<keyword evidence="7" id="KW-1185">Reference proteome</keyword>
<dbReference type="STRING" id="2163413.A0A4P6XMG4"/>
<comment type="similarity">
    <text evidence="2">Belongs to the MAK10 family.</text>
</comment>
<dbReference type="InterPro" id="IPR007244">
    <property type="entry name" value="Naa35_N"/>
</dbReference>
<evidence type="ECO:0000313" key="7">
    <source>
        <dbReference type="Proteomes" id="UP000292447"/>
    </source>
</evidence>
<evidence type="ECO:0000256" key="3">
    <source>
        <dbReference type="ARBA" id="ARBA00022490"/>
    </source>
</evidence>
<evidence type="ECO:0000313" key="6">
    <source>
        <dbReference type="EMBL" id="QBM86981.1"/>
    </source>
</evidence>
<dbReference type="EMBL" id="CP034457">
    <property type="protein sequence ID" value="QBM86981.1"/>
    <property type="molecule type" value="Genomic_DNA"/>
</dbReference>
<dbReference type="InterPro" id="IPR057982">
    <property type="entry name" value="TPR_NAA35"/>
</dbReference>
<keyword evidence="3" id="KW-0963">Cytoplasm</keyword>
<dbReference type="Proteomes" id="UP000292447">
    <property type="component" value="Chromosome II"/>
</dbReference>
<dbReference type="PANTHER" id="PTHR21373:SF0">
    <property type="entry name" value="N-ALPHA-ACETYLTRANSFERASE 35, NATC AUXILIARY SUBUNIT"/>
    <property type="match status" value="1"/>
</dbReference>
<dbReference type="Pfam" id="PF04112">
    <property type="entry name" value="Mak10"/>
    <property type="match status" value="1"/>
</dbReference>
<dbReference type="GO" id="GO:0031417">
    <property type="term" value="C:NatC complex"/>
    <property type="evidence" value="ECO:0007669"/>
    <property type="project" value="InterPro"/>
</dbReference>
<protein>
    <submittedName>
        <fullName evidence="6">Mak10 subunit, NatC N(Alpha)-terminal acetyltransferase</fullName>
    </submittedName>
</protein>
<name>A0A4P6XMG4_9ASCO</name>
<dbReference type="InterPro" id="IPR057983">
    <property type="entry name" value="NAA35-like_N"/>
</dbReference>
<evidence type="ECO:0000259" key="5">
    <source>
        <dbReference type="Pfam" id="PF25789"/>
    </source>
</evidence>
<dbReference type="PANTHER" id="PTHR21373">
    <property type="entry name" value="GLUCOSE REPRESSIBLE PROTEIN MAK10"/>
    <property type="match status" value="1"/>
</dbReference>
<dbReference type="Pfam" id="PF25789">
    <property type="entry name" value="TPR_NAA35"/>
    <property type="match status" value="1"/>
</dbReference>
<evidence type="ECO:0000256" key="2">
    <source>
        <dbReference type="ARBA" id="ARBA00006289"/>
    </source>
</evidence>
<accession>A0A4P6XMG4</accession>
<feature type="domain" description="NAA35-like TPR repeats" evidence="5">
    <location>
        <begin position="300"/>
        <end position="679"/>
    </location>
</feature>
<gene>
    <name evidence="6" type="primary">MPUL0B01750</name>
    <name evidence="6" type="ORF">METSCH_B01750</name>
</gene>
<evidence type="ECO:0000259" key="4">
    <source>
        <dbReference type="Pfam" id="PF04112"/>
    </source>
</evidence>
<feature type="domain" description="NAA35-like N-terminal" evidence="4">
    <location>
        <begin position="4"/>
        <end position="170"/>
    </location>
</feature>
<dbReference type="GO" id="GO:0016740">
    <property type="term" value="F:transferase activity"/>
    <property type="evidence" value="ECO:0007669"/>
    <property type="project" value="UniProtKB-KW"/>
</dbReference>
<sequence length="754" mass="85460">MEDGKIVATSNFDMLEGARALEMGNARLDTGLLKLTKAELSFDSSKGQPLSAVVSTMNKLFISCMSWLEGSSLLVTILSCRYVLDFLQSYRRCRQVKLSSFIEPRLHPEGYAITKDTNSQLVNKVLRAFVIGLTKLTGFSLSVATSVLYDEEDLVTRTMDFDFLNQVSSQVASAEIEEAELWLQQQVELRNEKDFDAAVKQLKLIKALLRLEDVLRRDVQLFEETSSWGIPNKDETVLLIQTLKAQKYGASPDSAFSRFVQLDCANKHLPSQNFVGVQDKTYDGLQDLVNSVDDIVQKFTQVKNVGQLQTYLKYNVGFHMAANANALTRGVFQLFFIRDDRSIAGLAENVGSITTRLMENLSLCGNTIMDPTQWNFQNKNNAEGTKAECLNKMAELLNDLEAASIHKLGAFGNNRCRQRQINNKSIVLWDSLHFNAETIETELFDLGIGDRLSPEFNDQPAFGISSYVYLEKLDTMIEVALSGFEQDLYKLHEAPMMFWFVSELYSQVHQLITERMLRINEGKLLTTQNFPKKIKSTKAGPKKEALKIEYSRLKDRFAPIAASNVIYLDKYLSLTQLALFHATKGISTAINIMSVMCDTSDKKTYLASDELLYNLRMKPWSSCGVPEVPTYESYLRAHIQITSLNTSPITDRALKLQKHIVTAKQQLIEAERHCEEICHNLKSEGVLRERLYIDGHCEVSAWYGDLRKTCVVYTAQLSRLESDTEYDYRISRVKGLLPYFPIYKLEKSEALLSG</sequence>
<proteinExistence type="inferred from homology"/>
<reference evidence="7" key="1">
    <citation type="submission" date="2019-03" db="EMBL/GenBank/DDBJ databases">
        <title>Snf2 controls pulcherriminic acid biosynthesis and connects pigmentation and antifungal activity of the yeast Metschnikowia pulcherrima.</title>
        <authorList>
            <person name="Gore-Lloyd D."/>
            <person name="Sumann I."/>
            <person name="Brachmann A.O."/>
            <person name="Schneeberger K."/>
            <person name="Ortiz-Merino R.A."/>
            <person name="Moreno-Beltran M."/>
            <person name="Schlaefli M."/>
            <person name="Kirner P."/>
            <person name="Santos Kron A."/>
            <person name="Wolfe K.H."/>
            <person name="Piel J."/>
            <person name="Ahrens C.H."/>
            <person name="Henk D."/>
            <person name="Freimoser F.M."/>
        </authorList>
    </citation>
    <scope>NUCLEOTIDE SEQUENCE [LARGE SCALE GENOMIC DNA]</scope>
    <source>
        <strain evidence="7">APC 1.2</strain>
    </source>
</reference>